<proteinExistence type="predicted"/>
<name>A0AAD8WCC2_LOLMU</name>
<evidence type="ECO:0000313" key="2">
    <source>
        <dbReference type="Proteomes" id="UP001231189"/>
    </source>
</evidence>
<comment type="caution">
    <text evidence="1">The sequence shown here is derived from an EMBL/GenBank/DDBJ whole genome shotgun (WGS) entry which is preliminary data.</text>
</comment>
<dbReference type="AlphaFoldDB" id="A0AAD8WCC2"/>
<protein>
    <submittedName>
        <fullName evidence="1">Uncharacterized protein</fullName>
    </submittedName>
</protein>
<gene>
    <name evidence="1" type="ORF">QYE76_068150</name>
</gene>
<organism evidence="1 2">
    <name type="scientific">Lolium multiflorum</name>
    <name type="common">Italian ryegrass</name>
    <name type="synonym">Lolium perenne subsp. multiflorum</name>
    <dbReference type="NCBI Taxonomy" id="4521"/>
    <lineage>
        <taxon>Eukaryota</taxon>
        <taxon>Viridiplantae</taxon>
        <taxon>Streptophyta</taxon>
        <taxon>Embryophyta</taxon>
        <taxon>Tracheophyta</taxon>
        <taxon>Spermatophyta</taxon>
        <taxon>Magnoliopsida</taxon>
        <taxon>Liliopsida</taxon>
        <taxon>Poales</taxon>
        <taxon>Poaceae</taxon>
        <taxon>BOP clade</taxon>
        <taxon>Pooideae</taxon>
        <taxon>Poodae</taxon>
        <taxon>Poeae</taxon>
        <taxon>Poeae Chloroplast Group 2 (Poeae type)</taxon>
        <taxon>Loliodinae</taxon>
        <taxon>Loliinae</taxon>
        <taxon>Lolium</taxon>
    </lineage>
</organism>
<evidence type="ECO:0000313" key="1">
    <source>
        <dbReference type="EMBL" id="KAK1650345.1"/>
    </source>
</evidence>
<reference evidence="1" key="1">
    <citation type="submission" date="2023-07" db="EMBL/GenBank/DDBJ databases">
        <title>A chromosome-level genome assembly of Lolium multiflorum.</title>
        <authorList>
            <person name="Chen Y."/>
            <person name="Copetti D."/>
            <person name="Kolliker R."/>
            <person name="Studer B."/>
        </authorList>
    </citation>
    <scope>NUCLEOTIDE SEQUENCE</scope>
    <source>
        <strain evidence="1">02402/16</strain>
        <tissue evidence="1">Leaf</tissue>
    </source>
</reference>
<dbReference type="Proteomes" id="UP001231189">
    <property type="component" value="Unassembled WGS sequence"/>
</dbReference>
<accession>A0AAD8WCC2</accession>
<dbReference type="EMBL" id="JAUUTY010000004">
    <property type="protein sequence ID" value="KAK1650345.1"/>
    <property type="molecule type" value="Genomic_DNA"/>
</dbReference>
<keyword evidence="2" id="KW-1185">Reference proteome</keyword>
<sequence length="66" mass="6830">MVVATTMLVQHACYDTTCLSGCQLLVIVTQASATRLANPADGYSSLDQHYATAAQLPSPAANCSSP</sequence>